<comment type="caution">
    <text evidence="2">The sequence shown here is derived from an EMBL/GenBank/DDBJ whole genome shotgun (WGS) entry which is preliminary data.</text>
</comment>
<feature type="transmembrane region" description="Helical" evidence="1">
    <location>
        <begin position="12"/>
        <end position="30"/>
    </location>
</feature>
<evidence type="ECO:0008006" key="4">
    <source>
        <dbReference type="Google" id="ProtNLM"/>
    </source>
</evidence>
<keyword evidence="3" id="KW-1185">Reference proteome</keyword>
<feature type="transmembrane region" description="Helical" evidence="1">
    <location>
        <begin position="219"/>
        <end position="238"/>
    </location>
</feature>
<dbReference type="EMBL" id="JAUKUD010000006">
    <property type="protein sequence ID" value="KAK0740560.1"/>
    <property type="molecule type" value="Genomic_DNA"/>
</dbReference>
<keyword evidence="1" id="KW-0812">Transmembrane</keyword>
<feature type="transmembrane region" description="Helical" evidence="1">
    <location>
        <begin position="51"/>
        <end position="70"/>
    </location>
</feature>
<gene>
    <name evidence="2" type="ORF">B0T18DRAFT_418216</name>
</gene>
<name>A0AA40EJM2_9PEZI</name>
<dbReference type="PANTHER" id="PTHR39470">
    <property type="entry name" value="CHROMOSOME 10, WHOLE GENOME SHOTGUN SEQUENCE"/>
    <property type="match status" value="1"/>
</dbReference>
<evidence type="ECO:0000256" key="1">
    <source>
        <dbReference type="SAM" id="Phobius"/>
    </source>
</evidence>
<evidence type="ECO:0000313" key="2">
    <source>
        <dbReference type="EMBL" id="KAK0740560.1"/>
    </source>
</evidence>
<protein>
    <recommendedName>
        <fullName evidence="4">Chorismate synthase protein</fullName>
    </recommendedName>
</protein>
<proteinExistence type="predicted"/>
<organism evidence="2 3">
    <name type="scientific">Schizothecium vesticola</name>
    <dbReference type="NCBI Taxonomy" id="314040"/>
    <lineage>
        <taxon>Eukaryota</taxon>
        <taxon>Fungi</taxon>
        <taxon>Dikarya</taxon>
        <taxon>Ascomycota</taxon>
        <taxon>Pezizomycotina</taxon>
        <taxon>Sordariomycetes</taxon>
        <taxon>Sordariomycetidae</taxon>
        <taxon>Sordariales</taxon>
        <taxon>Schizotheciaceae</taxon>
        <taxon>Schizothecium</taxon>
    </lineage>
</organism>
<accession>A0AA40EJM2</accession>
<feature type="transmembrane region" description="Helical" evidence="1">
    <location>
        <begin position="176"/>
        <end position="199"/>
    </location>
</feature>
<dbReference type="Proteomes" id="UP001172155">
    <property type="component" value="Unassembled WGS sequence"/>
</dbReference>
<sequence length="346" mass="37724">MAIPWGTIKSLLIFFGPVLLPKAIAYYRAIRNAPRLHNRPIRPAPPSVSRALLLLFVVALLFLVRTLPLLSPENIFSLTQSRLQIPVDVLFNRLAALRPLTPPDLALRARFVNLESRLLYLQFGPDVLASCPFCTSDDPSSFLYYALPDLVAPHLLNLFVLTLATAAPSGGAGWRVPAAVAAAVIAAADVYLVGSYNYQANARALRLPDVDAFFWTARAWRFVGLAALDGLVGWALWLSATNRAFAAPPSAAERVEGAVRALAGVKGKLNAAGVVKNTVIRDEELRGRGTAYWAHEGRLMRDVMEDREVLEGMNDALENRIDIRTVEMDAEAYAASVLRPGLQGGM</sequence>
<keyword evidence="1" id="KW-1133">Transmembrane helix</keyword>
<keyword evidence="1" id="KW-0472">Membrane</keyword>
<evidence type="ECO:0000313" key="3">
    <source>
        <dbReference type="Proteomes" id="UP001172155"/>
    </source>
</evidence>
<reference evidence="2" key="1">
    <citation type="submission" date="2023-06" db="EMBL/GenBank/DDBJ databases">
        <title>Genome-scale phylogeny and comparative genomics of the fungal order Sordariales.</title>
        <authorList>
            <consortium name="Lawrence Berkeley National Laboratory"/>
            <person name="Hensen N."/>
            <person name="Bonometti L."/>
            <person name="Westerberg I."/>
            <person name="Brannstrom I.O."/>
            <person name="Guillou S."/>
            <person name="Cros-Aarteil S."/>
            <person name="Calhoun S."/>
            <person name="Haridas S."/>
            <person name="Kuo A."/>
            <person name="Mondo S."/>
            <person name="Pangilinan J."/>
            <person name="Riley R."/>
            <person name="LaButti K."/>
            <person name="Andreopoulos B."/>
            <person name="Lipzen A."/>
            <person name="Chen C."/>
            <person name="Yanf M."/>
            <person name="Daum C."/>
            <person name="Ng V."/>
            <person name="Clum A."/>
            <person name="Steindorff A."/>
            <person name="Ohm R."/>
            <person name="Martin F."/>
            <person name="Silar P."/>
            <person name="Natvig D."/>
            <person name="Lalanne C."/>
            <person name="Gautier V."/>
            <person name="Ament-velasquez S.L."/>
            <person name="Kruys A."/>
            <person name="Hutchinson M.I."/>
            <person name="Powell A.J."/>
            <person name="Barry K."/>
            <person name="Miller A.N."/>
            <person name="Grigoriev I.V."/>
            <person name="Debuchy R."/>
            <person name="Gladieux P."/>
            <person name="Thoren M.H."/>
            <person name="Johannesson H."/>
        </authorList>
    </citation>
    <scope>NUCLEOTIDE SEQUENCE</scope>
    <source>
        <strain evidence="2">SMH3187-1</strain>
    </source>
</reference>
<dbReference type="AlphaFoldDB" id="A0AA40EJM2"/>
<dbReference type="PANTHER" id="PTHR39470:SF1">
    <property type="entry name" value="CHORISMATE SYNTHASE PROTEIN"/>
    <property type="match status" value="1"/>
</dbReference>